<gene>
    <name evidence="1" type="ORF">Pint_28540</name>
</gene>
<name>A0ACC0YRB2_9ROSI</name>
<keyword evidence="2" id="KW-1185">Reference proteome</keyword>
<organism evidence="1 2">
    <name type="scientific">Pistacia integerrima</name>
    <dbReference type="NCBI Taxonomy" id="434235"/>
    <lineage>
        <taxon>Eukaryota</taxon>
        <taxon>Viridiplantae</taxon>
        <taxon>Streptophyta</taxon>
        <taxon>Embryophyta</taxon>
        <taxon>Tracheophyta</taxon>
        <taxon>Spermatophyta</taxon>
        <taxon>Magnoliopsida</taxon>
        <taxon>eudicotyledons</taxon>
        <taxon>Gunneridae</taxon>
        <taxon>Pentapetalae</taxon>
        <taxon>rosids</taxon>
        <taxon>malvids</taxon>
        <taxon>Sapindales</taxon>
        <taxon>Anacardiaceae</taxon>
        <taxon>Pistacia</taxon>
    </lineage>
</organism>
<evidence type="ECO:0000313" key="2">
    <source>
        <dbReference type="Proteomes" id="UP001163603"/>
    </source>
</evidence>
<protein>
    <submittedName>
        <fullName evidence="1">Uncharacterized protein</fullName>
    </submittedName>
</protein>
<sequence>MVRVSKALLKDAGSGLNKTLSEILVCPLSKQPLSVCEQNGSIISDSIGVSFPGMPFHFVIDVEELNFKQADMYEDWDRTSIIVPVRESFTFAL</sequence>
<comment type="caution">
    <text evidence="1">The sequence shown here is derived from an EMBL/GenBank/DDBJ whole genome shotgun (WGS) entry which is preliminary data.</text>
</comment>
<proteinExistence type="predicted"/>
<accession>A0ACC0YRB2</accession>
<reference evidence="2" key="1">
    <citation type="journal article" date="2023" name="G3 (Bethesda)">
        <title>Genome assembly and association tests identify interacting loci associated with vigor, precocity, and sex in interspecific pistachio rootstocks.</title>
        <authorList>
            <person name="Palmer W."/>
            <person name="Jacygrad E."/>
            <person name="Sagayaradj S."/>
            <person name="Cavanaugh K."/>
            <person name="Han R."/>
            <person name="Bertier L."/>
            <person name="Beede B."/>
            <person name="Kafkas S."/>
            <person name="Golino D."/>
            <person name="Preece J."/>
            <person name="Michelmore R."/>
        </authorList>
    </citation>
    <scope>NUCLEOTIDE SEQUENCE [LARGE SCALE GENOMIC DNA]</scope>
</reference>
<dbReference type="Proteomes" id="UP001163603">
    <property type="component" value="Chromosome 5"/>
</dbReference>
<dbReference type="EMBL" id="CM047740">
    <property type="protein sequence ID" value="KAJ0040745.1"/>
    <property type="molecule type" value="Genomic_DNA"/>
</dbReference>
<evidence type="ECO:0000313" key="1">
    <source>
        <dbReference type="EMBL" id="KAJ0040745.1"/>
    </source>
</evidence>